<organism evidence="3 4">
    <name type="scientific">Biomphalaria pfeifferi</name>
    <name type="common">Bloodfluke planorb</name>
    <name type="synonym">Freshwater snail</name>
    <dbReference type="NCBI Taxonomy" id="112525"/>
    <lineage>
        <taxon>Eukaryota</taxon>
        <taxon>Metazoa</taxon>
        <taxon>Spiralia</taxon>
        <taxon>Lophotrochozoa</taxon>
        <taxon>Mollusca</taxon>
        <taxon>Gastropoda</taxon>
        <taxon>Heterobranchia</taxon>
        <taxon>Euthyneura</taxon>
        <taxon>Panpulmonata</taxon>
        <taxon>Hygrophila</taxon>
        <taxon>Lymnaeoidea</taxon>
        <taxon>Planorbidae</taxon>
        <taxon>Biomphalaria</taxon>
    </lineage>
</organism>
<reference evidence="3" key="2">
    <citation type="submission" date="2023-04" db="EMBL/GenBank/DDBJ databases">
        <authorList>
            <person name="Bu L."/>
            <person name="Lu L."/>
            <person name="Laidemitt M.R."/>
            <person name="Zhang S.M."/>
            <person name="Mutuku M."/>
            <person name="Mkoji G."/>
            <person name="Steinauer M."/>
            <person name="Loker E.S."/>
        </authorList>
    </citation>
    <scope>NUCLEOTIDE SEQUENCE</scope>
    <source>
        <strain evidence="3">KasaAsao</strain>
        <tissue evidence="3">Whole Snail</tissue>
    </source>
</reference>
<dbReference type="Proteomes" id="UP001233172">
    <property type="component" value="Unassembled WGS sequence"/>
</dbReference>
<keyword evidence="4" id="KW-1185">Reference proteome</keyword>
<feature type="region of interest" description="Disordered" evidence="1">
    <location>
        <begin position="163"/>
        <end position="236"/>
    </location>
</feature>
<dbReference type="EMBL" id="JASAOG010000334">
    <property type="protein sequence ID" value="KAK0040304.1"/>
    <property type="molecule type" value="Genomic_DNA"/>
</dbReference>
<feature type="compositionally biased region" description="Low complexity" evidence="1">
    <location>
        <begin position="184"/>
        <end position="206"/>
    </location>
</feature>
<protein>
    <submittedName>
        <fullName evidence="3">ADAM family mig-17</fullName>
    </submittedName>
</protein>
<feature type="region of interest" description="Disordered" evidence="1">
    <location>
        <begin position="113"/>
        <end position="146"/>
    </location>
</feature>
<evidence type="ECO:0000313" key="4">
    <source>
        <dbReference type="Proteomes" id="UP001233172"/>
    </source>
</evidence>
<reference evidence="3" key="1">
    <citation type="journal article" date="2023" name="PLoS Negl. Trop. Dis.">
        <title>A genome sequence for Biomphalaria pfeifferi, the major vector snail for the human-infecting parasite Schistosoma mansoni.</title>
        <authorList>
            <person name="Bu L."/>
            <person name="Lu L."/>
            <person name="Laidemitt M.R."/>
            <person name="Zhang S.M."/>
            <person name="Mutuku M."/>
            <person name="Mkoji G."/>
            <person name="Steinauer M."/>
            <person name="Loker E.S."/>
        </authorList>
    </citation>
    <scope>NUCLEOTIDE SEQUENCE</scope>
    <source>
        <strain evidence="3">KasaAsao</strain>
    </source>
</reference>
<evidence type="ECO:0000256" key="1">
    <source>
        <dbReference type="SAM" id="MobiDB-lite"/>
    </source>
</evidence>
<feature type="compositionally biased region" description="Polar residues" evidence="1">
    <location>
        <begin position="214"/>
        <end position="230"/>
    </location>
</feature>
<keyword evidence="2" id="KW-0732">Signal</keyword>
<dbReference type="AlphaFoldDB" id="A0AAD8AQ34"/>
<accession>A0AAD8AQ34</accession>
<proteinExistence type="predicted"/>
<dbReference type="GO" id="GO:0008237">
    <property type="term" value="F:metallopeptidase activity"/>
    <property type="evidence" value="ECO:0007669"/>
    <property type="project" value="InterPro"/>
</dbReference>
<feature type="signal peptide" evidence="2">
    <location>
        <begin position="1"/>
        <end position="20"/>
    </location>
</feature>
<comment type="caution">
    <text evidence="3">The sequence shown here is derived from an EMBL/GenBank/DDBJ whole genome shotgun (WGS) entry which is preliminary data.</text>
</comment>
<sequence>MKFAVVTSATYLILPQYILGLVLLAPPGTHNKEEGDDNLEVIDLDDSLTQLSWTVPMSNLERAVLPLDDEDGTLTKDLLSLRRGKSRPKNSLRSLNSHRHEILKNNSDLFSDVGHSLEQAGDSSTQQISHVTSRSGSIPDARGPQLSHLVETVTQSLRGRIELRANGSIDTPLRKKHRRVPGRVQPDSSNDSSKSSTSQKQSSVSQGEDVLSQGRRSQVYNLTQSDSSTSHRSRRWAPIKMSHQIKIGPGPSRPLIIRKRQRVSAKVGVLVVVDNSVFRQYLLDNGGDHKVALARIRRYYGMVFAMIDQRYATITDPDLSISVKISGILVAERREDSGWLEQLVDWGTVPTHGMASIYTDRALKKFTKWLGGRRHLPEFDHAMIFTAYRLTIKQGIGLG</sequence>
<feature type="compositionally biased region" description="Polar residues" evidence="1">
    <location>
        <begin position="121"/>
        <end position="136"/>
    </location>
</feature>
<dbReference type="InterPro" id="IPR024079">
    <property type="entry name" value="MetalloPept_cat_dom_sf"/>
</dbReference>
<evidence type="ECO:0000256" key="2">
    <source>
        <dbReference type="SAM" id="SignalP"/>
    </source>
</evidence>
<feature type="chain" id="PRO_5041934700" evidence="2">
    <location>
        <begin position="21"/>
        <end position="399"/>
    </location>
</feature>
<gene>
    <name evidence="3" type="ORF">Bpfe_030275</name>
</gene>
<name>A0AAD8AQ34_BIOPF</name>
<dbReference type="Gene3D" id="3.40.390.10">
    <property type="entry name" value="Collagenase (Catalytic Domain)"/>
    <property type="match status" value="1"/>
</dbReference>
<feature type="non-terminal residue" evidence="3">
    <location>
        <position position="399"/>
    </location>
</feature>
<evidence type="ECO:0000313" key="3">
    <source>
        <dbReference type="EMBL" id="KAK0040304.1"/>
    </source>
</evidence>